<evidence type="ECO:0000256" key="3">
    <source>
        <dbReference type="ARBA" id="ARBA00022989"/>
    </source>
</evidence>
<dbReference type="AlphaFoldDB" id="A0A5B7DTY1"/>
<evidence type="ECO:0000256" key="5">
    <source>
        <dbReference type="SAM" id="Phobius"/>
    </source>
</evidence>
<gene>
    <name evidence="6" type="primary">TSPAN15</name>
    <name evidence="6" type="ORF">E2C01_017602</name>
</gene>
<comment type="caution">
    <text evidence="6">The sequence shown here is derived from an EMBL/GenBank/DDBJ whole genome shotgun (WGS) entry which is preliminary data.</text>
</comment>
<sequence length="443" mass="52140">MIEGDEAVEVAQLDKDDEVDEVAEAGGFLRWLIRYMLERSVVTWDIGQRERALRAARVQCYAGLMLIMLQAILHNAYKSSQAIEPLSVSLDQYERVWHQCGYYITLVWASVVYLSMLHFTSVIGGSPGDTQWWWWRLDNRSLVLVTHLAPLWCLVLMGQMMVSLTYPAVYKTMIYRDFMNNIDEYYTSPETRIFIDTIQEKLKCCGFHSYQDWVRLRRTRGSGPFPITCCEEGSLCDHENVVNYLANYKTWYETEDYSVMHTKVPFKEKIKKMKNAIHDTSDDYLPFRDKGCAEKIQKVNPFFWPGIVDMIQILITLSVMINIRRYSTGTAFASQAMRDCPRDYIMFDGTHACPRWTFLRPTKQALWRWQQDYLVSMYFNLVYQGKMMPERYHNVIYPYRSLSAPDFAKSFDMRLQDYLNLLRYQIGKQKKKGRLGKSIPFFG</sequence>
<dbReference type="Pfam" id="PF00335">
    <property type="entry name" value="Tetraspanin"/>
    <property type="match status" value="1"/>
</dbReference>
<evidence type="ECO:0000256" key="1">
    <source>
        <dbReference type="ARBA" id="ARBA00004141"/>
    </source>
</evidence>
<dbReference type="Proteomes" id="UP000324222">
    <property type="component" value="Unassembled WGS sequence"/>
</dbReference>
<dbReference type="InterPro" id="IPR008952">
    <property type="entry name" value="Tetraspanin_EC2_sf"/>
</dbReference>
<accession>A0A5B7DTY1</accession>
<keyword evidence="7" id="KW-1185">Reference proteome</keyword>
<dbReference type="InterPro" id="IPR018499">
    <property type="entry name" value="Tetraspanin/Peripherin"/>
</dbReference>
<dbReference type="EMBL" id="VSRR010001340">
    <property type="protein sequence ID" value="MPC24519.1"/>
    <property type="molecule type" value="Genomic_DNA"/>
</dbReference>
<evidence type="ECO:0000313" key="6">
    <source>
        <dbReference type="EMBL" id="MPC24519.1"/>
    </source>
</evidence>
<feature type="transmembrane region" description="Helical" evidence="5">
    <location>
        <begin position="144"/>
        <end position="169"/>
    </location>
</feature>
<dbReference type="SUPFAM" id="SSF48652">
    <property type="entry name" value="Tetraspanin"/>
    <property type="match status" value="1"/>
</dbReference>
<keyword evidence="3 5" id="KW-1133">Transmembrane helix</keyword>
<keyword evidence="4 5" id="KW-0472">Membrane</keyword>
<protein>
    <submittedName>
        <fullName evidence="6">Tetraspanin-15</fullName>
    </submittedName>
</protein>
<evidence type="ECO:0000313" key="7">
    <source>
        <dbReference type="Proteomes" id="UP000324222"/>
    </source>
</evidence>
<reference evidence="6 7" key="1">
    <citation type="submission" date="2019-05" db="EMBL/GenBank/DDBJ databases">
        <title>Another draft genome of Portunus trituberculatus and its Hox gene families provides insights of decapod evolution.</title>
        <authorList>
            <person name="Jeong J.-H."/>
            <person name="Song I."/>
            <person name="Kim S."/>
            <person name="Choi T."/>
            <person name="Kim D."/>
            <person name="Ryu S."/>
            <person name="Kim W."/>
        </authorList>
    </citation>
    <scope>NUCLEOTIDE SEQUENCE [LARGE SCALE GENOMIC DNA]</scope>
    <source>
        <tissue evidence="6">Muscle</tissue>
    </source>
</reference>
<evidence type="ECO:0000256" key="4">
    <source>
        <dbReference type="ARBA" id="ARBA00023136"/>
    </source>
</evidence>
<feature type="transmembrane region" description="Helical" evidence="5">
    <location>
        <begin position="102"/>
        <end position="124"/>
    </location>
</feature>
<dbReference type="GO" id="GO:0016020">
    <property type="term" value="C:membrane"/>
    <property type="evidence" value="ECO:0007669"/>
    <property type="project" value="UniProtKB-SubCell"/>
</dbReference>
<evidence type="ECO:0000256" key="2">
    <source>
        <dbReference type="ARBA" id="ARBA00022692"/>
    </source>
</evidence>
<keyword evidence="2 5" id="KW-0812">Transmembrane</keyword>
<dbReference type="CDD" id="cd03127">
    <property type="entry name" value="tetraspanin_LEL"/>
    <property type="match status" value="1"/>
</dbReference>
<proteinExistence type="predicted"/>
<organism evidence="6 7">
    <name type="scientific">Portunus trituberculatus</name>
    <name type="common">Swimming crab</name>
    <name type="synonym">Neptunus trituberculatus</name>
    <dbReference type="NCBI Taxonomy" id="210409"/>
    <lineage>
        <taxon>Eukaryota</taxon>
        <taxon>Metazoa</taxon>
        <taxon>Ecdysozoa</taxon>
        <taxon>Arthropoda</taxon>
        <taxon>Crustacea</taxon>
        <taxon>Multicrustacea</taxon>
        <taxon>Malacostraca</taxon>
        <taxon>Eumalacostraca</taxon>
        <taxon>Eucarida</taxon>
        <taxon>Decapoda</taxon>
        <taxon>Pleocyemata</taxon>
        <taxon>Brachyura</taxon>
        <taxon>Eubrachyura</taxon>
        <taxon>Portunoidea</taxon>
        <taxon>Portunidae</taxon>
        <taxon>Portuninae</taxon>
        <taxon>Portunus</taxon>
    </lineage>
</organism>
<dbReference type="Gene3D" id="1.10.1450.10">
    <property type="entry name" value="Tetraspanin"/>
    <property type="match status" value="1"/>
</dbReference>
<name>A0A5B7DTY1_PORTR</name>
<comment type="subcellular location">
    <subcellularLocation>
        <location evidence="1">Membrane</location>
        <topology evidence="1">Multi-pass membrane protein</topology>
    </subcellularLocation>
</comment>